<dbReference type="VEuPathDB" id="FungiDB:SPPG_08387"/>
<protein>
    <submittedName>
        <fullName evidence="3">Uncharacterized protein</fullName>
    </submittedName>
</protein>
<gene>
    <name evidence="3" type="ORF">SPPG_08387</name>
</gene>
<feature type="region of interest" description="Disordered" evidence="1">
    <location>
        <begin position="197"/>
        <end position="379"/>
    </location>
</feature>
<keyword evidence="2" id="KW-1133">Transmembrane helix</keyword>
<dbReference type="AlphaFoldDB" id="A0A0L0H692"/>
<keyword evidence="2" id="KW-0812">Transmembrane</keyword>
<feature type="compositionally biased region" description="Pro residues" evidence="1">
    <location>
        <begin position="214"/>
        <end position="231"/>
    </location>
</feature>
<reference evidence="3 4" key="1">
    <citation type="submission" date="2009-08" db="EMBL/GenBank/DDBJ databases">
        <title>The Genome Sequence of Spizellomyces punctatus strain DAOM BR117.</title>
        <authorList>
            <consortium name="The Broad Institute Genome Sequencing Platform"/>
            <person name="Russ C."/>
            <person name="Cuomo C."/>
            <person name="Shea T."/>
            <person name="Young S.K."/>
            <person name="Zeng Q."/>
            <person name="Koehrsen M."/>
            <person name="Haas B."/>
            <person name="Borodovsky M."/>
            <person name="Guigo R."/>
            <person name="Alvarado L."/>
            <person name="Berlin A."/>
            <person name="Bochicchio J."/>
            <person name="Borenstein D."/>
            <person name="Chapman S."/>
            <person name="Chen Z."/>
            <person name="Engels R."/>
            <person name="Freedman E."/>
            <person name="Gellesch M."/>
            <person name="Goldberg J."/>
            <person name="Griggs A."/>
            <person name="Gujja S."/>
            <person name="Heiman D."/>
            <person name="Hepburn T."/>
            <person name="Howarth C."/>
            <person name="Jen D."/>
            <person name="Larson L."/>
            <person name="Lewis B."/>
            <person name="Mehta T."/>
            <person name="Park D."/>
            <person name="Pearson M."/>
            <person name="Roberts A."/>
            <person name="Saif S."/>
            <person name="Shenoy N."/>
            <person name="Sisk P."/>
            <person name="Stolte C."/>
            <person name="Sykes S."/>
            <person name="Thomson T."/>
            <person name="Walk T."/>
            <person name="White J."/>
            <person name="Yandava C."/>
            <person name="Burger G."/>
            <person name="Gray M.W."/>
            <person name="Holland P.W.H."/>
            <person name="King N."/>
            <person name="Lang F.B.F."/>
            <person name="Roger A.J."/>
            <person name="Ruiz-Trillo I."/>
            <person name="Lander E."/>
            <person name="Nusbaum C."/>
        </authorList>
    </citation>
    <scope>NUCLEOTIDE SEQUENCE [LARGE SCALE GENOMIC DNA]</scope>
    <source>
        <strain evidence="3 4">DAOM BR117</strain>
    </source>
</reference>
<feature type="compositionally biased region" description="Acidic residues" evidence="1">
    <location>
        <begin position="253"/>
        <end position="271"/>
    </location>
</feature>
<feature type="compositionally biased region" description="Basic and acidic residues" evidence="1">
    <location>
        <begin position="310"/>
        <end position="325"/>
    </location>
</feature>
<dbReference type="GeneID" id="27691555"/>
<proteinExistence type="predicted"/>
<keyword evidence="2" id="KW-0472">Membrane</keyword>
<organism evidence="3 4">
    <name type="scientific">Spizellomyces punctatus (strain DAOM BR117)</name>
    <dbReference type="NCBI Taxonomy" id="645134"/>
    <lineage>
        <taxon>Eukaryota</taxon>
        <taxon>Fungi</taxon>
        <taxon>Fungi incertae sedis</taxon>
        <taxon>Chytridiomycota</taxon>
        <taxon>Chytridiomycota incertae sedis</taxon>
        <taxon>Chytridiomycetes</taxon>
        <taxon>Spizellomycetales</taxon>
        <taxon>Spizellomycetaceae</taxon>
        <taxon>Spizellomyces</taxon>
    </lineage>
</organism>
<feature type="compositionally biased region" description="Low complexity" evidence="1">
    <location>
        <begin position="345"/>
        <end position="358"/>
    </location>
</feature>
<dbReference type="InParanoid" id="A0A0L0H692"/>
<feature type="compositionally biased region" description="Polar residues" evidence="1">
    <location>
        <begin position="297"/>
        <end position="309"/>
    </location>
</feature>
<feature type="transmembrane region" description="Helical" evidence="2">
    <location>
        <begin position="160"/>
        <end position="178"/>
    </location>
</feature>
<dbReference type="Proteomes" id="UP000053201">
    <property type="component" value="Unassembled WGS sequence"/>
</dbReference>
<evidence type="ECO:0000256" key="1">
    <source>
        <dbReference type="SAM" id="MobiDB-lite"/>
    </source>
</evidence>
<accession>A0A0L0H692</accession>
<keyword evidence="4" id="KW-1185">Reference proteome</keyword>
<dbReference type="RefSeq" id="XP_016604273.1">
    <property type="nucleotide sequence ID" value="XM_016756545.1"/>
</dbReference>
<evidence type="ECO:0000256" key="2">
    <source>
        <dbReference type="SAM" id="Phobius"/>
    </source>
</evidence>
<sequence>MTLGSTSTPFGRPSDLSCDDAQSNSLFQGLRQTPYHSWREPTTVFIPEPKCLFISNDCKICYDVQWKFDLTTSGRLKSACSAPGVRCIDYGTWNETHWMARVWPAGKRIRCGIQQEKNVLCLLEEESLVVQRRNDVMMRDVQGADSSRQKNESIAEAMKITVYVVISVFLLLCGCLLLHRRCCLRRNRNRFIIDEETSNDDLDTPPATIQLQPPSTPFDPIPGTLPPPPPAYTENLVLPPLAPPAYEPKPESEDTEGEELATVVEGEDDDLGTPTSSVCIPLGETIEIQPAEEANDSETPSQMGSARQAQSRDIEPPHQERDHRNLASIPPQLQPTEHESEHLDIPSPSDTISSTPRSPNDRETLHSGHETAPESPASP</sequence>
<feature type="compositionally biased region" description="Basic and acidic residues" evidence="1">
    <location>
        <begin position="359"/>
        <end position="372"/>
    </location>
</feature>
<evidence type="ECO:0000313" key="3">
    <source>
        <dbReference type="EMBL" id="KNC96233.1"/>
    </source>
</evidence>
<evidence type="ECO:0000313" key="4">
    <source>
        <dbReference type="Proteomes" id="UP000053201"/>
    </source>
</evidence>
<dbReference type="OrthoDB" id="10463812at2759"/>
<name>A0A0L0H692_SPIPD</name>
<dbReference type="EMBL" id="KQ257470">
    <property type="protein sequence ID" value="KNC96233.1"/>
    <property type="molecule type" value="Genomic_DNA"/>
</dbReference>